<evidence type="ECO:0000313" key="2">
    <source>
        <dbReference type="EMBL" id="RZC32473.1"/>
    </source>
</evidence>
<feature type="non-terminal residue" evidence="2">
    <location>
        <position position="59"/>
    </location>
</feature>
<dbReference type="STRING" id="1661398.A0A482VIE7"/>
<feature type="domain" description="MD-2-related lipid-recognition" evidence="1">
    <location>
        <begin position="1"/>
        <end position="59"/>
    </location>
</feature>
<reference evidence="2 3" key="1">
    <citation type="submission" date="2017-03" db="EMBL/GenBank/DDBJ databases">
        <title>Genome of the blue death feigning beetle - Asbolus verrucosus.</title>
        <authorList>
            <person name="Rider S.D."/>
        </authorList>
    </citation>
    <scope>NUCLEOTIDE SEQUENCE [LARGE SCALE GENOMIC DNA]</scope>
    <source>
        <strain evidence="2">Butters</strain>
        <tissue evidence="2">Head and leg muscle</tissue>
    </source>
</reference>
<proteinExistence type="predicted"/>
<name>A0A482VIE7_ASBVE</name>
<evidence type="ECO:0000313" key="3">
    <source>
        <dbReference type="Proteomes" id="UP000292052"/>
    </source>
</evidence>
<dbReference type="SUPFAM" id="SSF81296">
    <property type="entry name" value="E set domains"/>
    <property type="match status" value="1"/>
</dbReference>
<dbReference type="Pfam" id="PF02221">
    <property type="entry name" value="E1_DerP2_DerF2"/>
    <property type="match status" value="1"/>
</dbReference>
<dbReference type="Gene3D" id="2.60.40.770">
    <property type="match status" value="1"/>
</dbReference>
<gene>
    <name evidence="2" type="ORF">BDFB_015273</name>
</gene>
<protein>
    <submittedName>
        <fullName evidence="2">E1 DerP2 DerF2 domain containing protein</fullName>
    </submittedName>
</protein>
<organism evidence="2 3">
    <name type="scientific">Asbolus verrucosus</name>
    <name type="common">Desert ironclad beetle</name>
    <dbReference type="NCBI Taxonomy" id="1661398"/>
    <lineage>
        <taxon>Eukaryota</taxon>
        <taxon>Metazoa</taxon>
        <taxon>Ecdysozoa</taxon>
        <taxon>Arthropoda</taxon>
        <taxon>Hexapoda</taxon>
        <taxon>Insecta</taxon>
        <taxon>Pterygota</taxon>
        <taxon>Neoptera</taxon>
        <taxon>Endopterygota</taxon>
        <taxon>Coleoptera</taxon>
        <taxon>Polyphaga</taxon>
        <taxon>Cucujiformia</taxon>
        <taxon>Tenebrionidae</taxon>
        <taxon>Pimeliinae</taxon>
        <taxon>Asbolus</taxon>
    </lineage>
</organism>
<dbReference type="AlphaFoldDB" id="A0A482VIE7"/>
<comment type="caution">
    <text evidence="2">The sequence shown here is derived from an EMBL/GenBank/DDBJ whole genome shotgun (WGS) entry which is preliminary data.</text>
</comment>
<dbReference type="Proteomes" id="UP000292052">
    <property type="component" value="Unassembled WGS sequence"/>
</dbReference>
<sequence length="59" mass="6634">MTMKFNSPQYLEKFAPNAIAHIMGVKIPYPLAQNDGCVGLTNTLCPLDEGEYIEYTYSM</sequence>
<accession>A0A482VIE7</accession>
<keyword evidence="3" id="KW-1185">Reference proteome</keyword>
<dbReference type="InterPro" id="IPR014756">
    <property type="entry name" value="Ig_E-set"/>
</dbReference>
<dbReference type="EMBL" id="QDEB01097064">
    <property type="protein sequence ID" value="RZC32473.1"/>
    <property type="molecule type" value="Genomic_DNA"/>
</dbReference>
<dbReference type="InterPro" id="IPR003172">
    <property type="entry name" value="ML_dom"/>
</dbReference>
<evidence type="ECO:0000259" key="1">
    <source>
        <dbReference type="Pfam" id="PF02221"/>
    </source>
</evidence>
<dbReference type="OrthoDB" id="6489092at2759"/>